<keyword evidence="2" id="KW-1185">Reference proteome</keyword>
<organism evidence="1 2">
    <name type="scientific">Caldalkalibacillus horti</name>
    <dbReference type="NCBI Taxonomy" id="77523"/>
    <lineage>
        <taxon>Bacteria</taxon>
        <taxon>Bacillati</taxon>
        <taxon>Bacillota</taxon>
        <taxon>Bacilli</taxon>
        <taxon>Bacillales</taxon>
        <taxon>Bacillaceae</taxon>
        <taxon>Caldalkalibacillus</taxon>
    </lineage>
</organism>
<proteinExistence type="predicted"/>
<dbReference type="EMBL" id="JAUSTY010000002">
    <property type="protein sequence ID" value="MDQ0164786.1"/>
    <property type="molecule type" value="Genomic_DNA"/>
</dbReference>
<evidence type="ECO:0000313" key="1">
    <source>
        <dbReference type="EMBL" id="MDQ0164786.1"/>
    </source>
</evidence>
<protein>
    <recommendedName>
        <fullName evidence="3">DUF3907 family protein</fullName>
    </recommendedName>
</protein>
<dbReference type="Proteomes" id="UP001235840">
    <property type="component" value="Unassembled WGS sequence"/>
</dbReference>
<comment type="caution">
    <text evidence="1">The sequence shown here is derived from an EMBL/GenBank/DDBJ whole genome shotgun (WGS) entry which is preliminary data.</text>
</comment>
<name>A0ABT9VUY4_9BACI</name>
<dbReference type="InterPro" id="IPR025013">
    <property type="entry name" value="DUF3907"/>
</dbReference>
<reference evidence="1 2" key="1">
    <citation type="submission" date="2023-07" db="EMBL/GenBank/DDBJ databases">
        <title>Genomic Encyclopedia of Type Strains, Phase IV (KMG-IV): sequencing the most valuable type-strain genomes for metagenomic binning, comparative biology and taxonomic classification.</title>
        <authorList>
            <person name="Goeker M."/>
        </authorList>
    </citation>
    <scope>NUCLEOTIDE SEQUENCE [LARGE SCALE GENOMIC DNA]</scope>
    <source>
        <strain evidence="1 2">DSM 12751</strain>
    </source>
</reference>
<evidence type="ECO:0008006" key="3">
    <source>
        <dbReference type="Google" id="ProtNLM"/>
    </source>
</evidence>
<evidence type="ECO:0000313" key="2">
    <source>
        <dbReference type="Proteomes" id="UP001235840"/>
    </source>
</evidence>
<gene>
    <name evidence="1" type="ORF">J2S11_000686</name>
</gene>
<dbReference type="Pfam" id="PF13047">
    <property type="entry name" value="DUF3907"/>
    <property type="match status" value="1"/>
</dbReference>
<accession>A0ABT9VUY4</accession>
<sequence length="163" mass="19675">MPTFILMDMCEMTYQRLKQISATLENYLNHVHLPMLMESDDHEEETYYKGYLQDLRHLLINCENSYEKLGVSLRRAQFNKEFSEEALYQAYHLCVNGFFYPKNESYEEDGRHSYTGRDAIIFRREVNPELKKITLELSKVFEKLRDDLMYYETDYVTTKRMKS</sequence>
<dbReference type="RefSeq" id="WP_307390912.1">
    <property type="nucleotide sequence ID" value="NZ_BAAADK010000018.1"/>
</dbReference>